<keyword evidence="4 6" id="KW-1133">Transmembrane helix</keyword>
<reference evidence="9" key="3">
    <citation type="submission" date="2017-04" db="EMBL/GenBank/DDBJ databases">
        <title>Population genomics of picophytoplankton unveils novel chromosome hypervariability.</title>
        <authorList>
            <consortium name="DOE Joint Genome Institute"/>
            <person name="Blanc-Mathieu R."/>
            <person name="Krasovec M."/>
            <person name="Hebrard M."/>
            <person name="Yau S."/>
            <person name="Desgranges E."/>
            <person name="Martin J."/>
            <person name="Schackwitz W."/>
            <person name="Kuo A."/>
            <person name="Salin G."/>
            <person name="Donnadieu C."/>
            <person name="Desdevises Y."/>
            <person name="Sanchez-Ferandin S."/>
            <person name="Moreau H."/>
            <person name="Rivals E."/>
            <person name="Grigoriev I.V."/>
            <person name="Grimsley N."/>
            <person name="Eyre-Walker A."/>
            <person name="Piganeau G."/>
        </authorList>
    </citation>
    <scope>NUCLEOTIDE SEQUENCE [LARGE SCALE GENOMIC DNA]</scope>
    <source>
        <strain evidence="9">RCC 1115</strain>
    </source>
</reference>
<accession>A0A1Y5I0C0</accession>
<gene>
    <name evidence="9" type="ORF">BE221DRAFT_142838</name>
    <name evidence="8" type="ORF">OT_ostta02g02890</name>
</gene>
<keyword evidence="7" id="KW-0732">Signal</keyword>
<keyword evidence="5 6" id="KW-0472">Membrane</keyword>
<evidence type="ECO:0000256" key="3">
    <source>
        <dbReference type="ARBA" id="ARBA00022692"/>
    </source>
</evidence>
<name>A0A090N4P5_OSTTA</name>
<feature type="transmembrane region" description="Helical" evidence="6">
    <location>
        <begin position="83"/>
        <end position="105"/>
    </location>
</feature>
<accession>A0A090N4P5</accession>
<evidence type="ECO:0000256" key="1">
    <source>
        <dbReference type="ARBA" id="ARBA00004141"/>
    </source>
</evidence>
<dbReference type="PANTHER" id="PTHR10383:SF9">
    <property type="entry name" value="SERINE INCORPORATOR, ISOFORM F"/>
    <property type="match status" value="1"/>
</dbReference>
<dbReference type="Proteomes" id="UP000195557">
    <property type="component" value="Unassembled WGS sequence"/>
</dbReference>
<evidence type="ECO:0000256" key="5">
    <source>
        <dbReference type="ARBA" id="ARBA00023136"/>
    </source>
</evidence>
<keyword evidence="3 6" id="KW-0812">Transmembrane</keyword>
<feature type="transmembrane region" description="Helical" evidence="6">
    <location>
        <begin position="397"/>
        <end position="417"/>
    </location>
</feature>
<dbReference type="FunCoup" id="A0A090N4P5">
    <property type="interactions" value="1568"/>
</dbReference>
<feature type="transmembrane region" description="Helical" evidence="6">
    <location>
        <begin position="220"/>
        <end position="242"/>
    </location>
</feature>
<feature type="transmembrane region" description="Helical" evidence="6">
    <location>
        <begin position="156"/>
        <end position="173"/>
    </location>
</feature>
<dbReference type="AlphaFoldDB" id="A0A090N4P5"/>
<evidence type="ECO:0000313" key="9">
    <source>
        <dbReference type="EMBL" id="OUS42137.1"/>
    </source>
</evidence>
<feature type="transmembrane region" description="Helical" evidence="6">
    <location>
        <begin position="185"/>
        <end position="208"/>
    </location>
</feature>
<dbReference type="InterPro" id="IPR005016">
    <property type="entry name" value="TDE1/TMS"/>
</dbReference>
<evidence type="ECO:0000313" key="8">
    <source>
        <dbReference type="EMBL" id="CEG01070.1"/>
    </source>
</evidence>
<feature type="transmembrane region" description="Helical" evidence="6">
    <location>
        <begin position="356"/>
        <end position="376"/>
    </location>
</feature>
<organism evidence="8 10">
    <name type="scientific">Ostreococcus tauri</name>
    <name type="common">Marine green alga</name>
    <dbReference type="NCBI Taxonomy" id="70448"/>
    <lineage>
        <taxon>Eukaryota</taxon>
        <taxon>Viridiplantae</taxon>
        <taxon>Chlorophyta</taxon>
        <taxon>Mamiellophyceae</taxon>
        <taxon>Mamiellales</taxon>
        <taxon>Bathycoccaceae</taxon>
        <taxon>Ostreococcus</taxon>
    </lineage>
</organism>
<comment type="subcellular location">
    <subcellularLocation>
        <location evidence="1">Membrane</location>
        <topology evidence="1">Multi-pass membrane protein</topology>
    </subcellularLocation>
</comment>
<evidence type="ECO:0000256" key="6">
    <source>
        <dbReference type="SAM" id="Phobius"/>
    </source>
</evidence>
<dbReference type="PANTHER" id="PTHR10383">
    <property type="entry name" value="SERINE INCORPORATOR"/>
    <property type="match status" value="1"/>
</dbReference>
<dbReference type="InParanoid" id="A0A090N4P5"/>
<feature type="transmembrane region" description="Helical" evidence="6">
    <location>
        <begin position="125"/>
        <end position="144"/>
    </location>
</feature>
<evidence type="ECO:0000256" key="2">
    <source>
        <dbReference type="ARBA" id="ARBA00006665"/>
    </source>
</evidence>
<dbReference type="Pfam" id="PF03348">
    <property type="entry name" value="Serinc"/>
    <property type="match status" value="1"/>
</dbReference>
<dbReference type="EMBL" id="KZ155839">
    <property type="protein sequence ID" value="OUS42137.1"/>
    <property type="molecule type" value="Genomic_DNA"/>
</dbReference>
<sequence>MSLLLSCVTTPLMSCLGSCVGTCVGGALTPKNPPARATHALFFSFATALAWFVRDVGAHALERYAWAIPNDHGYTNAWFRTQAVYRASCATFVLFATLSASLVGTRDKGDARDRMIHRGSWGVKMLAYVILNALTFCLASDGFMDVYAGAARLGSGLFLVIQMIIVLDFSFAWNESWASGEHWGWIAGLIASTLAMFGASIGLFVEMYRAYAPSRECHRNVAMITSTAVLCAVLTLITFHPISREGCLLPTSAVTLYCAYLCYSALSSEPSTYACRPQSFIDANEALRKPATLVQTVFTLVSVVYAAMRAGESNFWHMDVDEEFIGELGDVLNDEEDEEAEDESSPSGPVRYNYSFFHLIFALAAMYTSMLLTGWGTRRPDDSEAIGSGWASVWVKYFSVWATGTIYAWCLVAPALFPEREF</sequence>
<dbReference type="EMBL" id="CAID01000002">
    <property type="protein sequence ID" value="CEG01070.1"/>
    <property type="molecule type" value="Genomic_DNA"/>
</dbReference>
<dbReference type="GO" id="GO:0016020">
    <property type="term" value="C:membrane"/>
    <property type="evidence" value="ECO:0007669"/>
    <property type="project" value="UniProtKB-SubCell"/>
</dbReference>
<reference evidence="8 10" key="1">
    <citation type="journal article" date="2006" name="Proc. Natl. Acad. Sci. U.S.A.">
        <title>Genome analysis of the smallest free-living eukaryote Ostreococcus tauri unveils many unique features.</title>
        <authorList>
            <person name="Derelle E."/>
            <person name="Ferraz C."/>
            <person name="Rombauts S."/>
            <person name="Rouze P."/>
            <person name="Worden A.Z."/>
            <person name="Robbens S."/>
            <person name="Partensky F."/>
            <person name="Degroeve S."/>
            <person name="Echeynie S."/>
            <person name="Cooke R."/>
            <person name="Saeys Y."/>
            <person name="Wuyts J."/>
            <person name="Jabbari K."/>
            <person name="Bowler C."/>
            <person name="Panaud O."/>
            <person name="Piegu B."/>
            <person name="Ball S.G."/>
            <person name="Ral J.-P."/>
            <person name="Bouget F.-Y."/>
            <person name="Piganeau G."/>
            <person name="De Baets B."/>
            <person name="Picard A."/>
            <person name="Delseny M."/>
            <person name="Demaille J."/>
            <person name="Van de Peer Y."/>
            <person name="Moreau H."/>
        </authorList>
    </citation>
    <scope>NUCLEOTIDE SEQUENCE [LARGE SCALE GENOMIC DNA]</scope>
    <source>
        <strain evidence="8 10">OTTH0595</strain>
    </source>
</reference>
<proteinExistence type="inferred from homology"/>
<evidence type="ECO:0000256" key="7">
    <source>
        <dbReference type="SAM" id="SignalP"/>
    </source>
</evidence>
<reference evidence="8" key="2">
    <citation type="journal article" date="2014" name="BMC Genomics">
        <title>An improved genome of the model marine alga Ostreococcus tauri unfolds by assessing Illumina de novo assemblies.</title>
        <authorList>
            <person name="Blanc-Mathieu R."/>
            <person name="Verhelst B."/>
            <person name="Derelle E."/>
            <person name="Rombauts S."/>
            <person name="Bouget F.Y."/>
            <person name="Carre I."/>
            <person name="Chateau A."/>
            <person name="Eyre-Walker A."/>
            <person name="Grimsley N."/>
            <person name="Moreau H."/>
            <person name="Piegu B."/>
            <person name="Rivals E."/>
            <person name="Schackwitz W."/>
            <person name="Van de Peer Y."/>
            <person name="Piganeau G."/>
        </authorList>
    </citation>
    <scope>NUCLEOTIDE SEQUENCE</scope>
    <source>
        <strain evidence="8">RCC4221</strain>
    </source>
</reference>
<keyword evidence="10" id="KW-1185">Reference proteome</keyword>
<feature type="signal peptide" evidence="7">
    <location>
        <begin position="1"/>
        <end position="17"/>
    </location>
</feature>
<evidence type="ECO:0000256" key="4">
    <source>
        <dbReference type="ARBA" id="ARBA00022989"/>
    </source>
</evidence>
<protein>
    <submittedName>
        <fullName evidence="9">Serine incorporator/TMS membrane protein</fullName>
    </submittedName>
    <submittedName>
        <fullName evidence="8">TMS membrane protein/tumour differentially expressed protein</fullName>
    </submittedName>
</protein>
<feature type="chain" id="PRO_5030002816" evidence="7">
    <location>
        <begin position="18"/>
        <end position="422"/>
    </location>
</feature>
<comment type="similarity">
    <text evidence="2">Belongs to the TDE1 family.</text>
</comment>
<dbReference type="Proteomes" id="UP000009170">
    <property type="component" value="Unassembled WGS sequence"/>
</dbReference>
<evidence type="ECO:0000313" key="10">
    <source>
        <dbReference type="Proteomes" id="UP000009170"/>
    </source>
</evidence>
<dbReference type="OrthoDB" id="5963193at2759"/>
<accession>A0A454XIZ5</accession>